<evidence type="ECO:0000313" key="2">
    <source>
        <dbReference type="Proteomes" id="UP000198430"/>
    </source>
</evidence>
<protein>
    <submittedName>
        <fullName evidence="1">Uncharacterized protein</fullName>
    </submittedName>
</protein>
<gene>
    <name evidence="1" type="ORF">IWT140_01723</name>
</gene>
<dbReference type="EMBL" id="BCMH01000012">
    <property type="protein sequence ID" value="GAX04086.1"/>
    <property type="molecule type" value="Genomic_DNA"/>
</dbReference>
<sequence>MTGENRLVLPFRCSSTGYFTSICMVVFNVTRIINDKDYGKAYGMELKCLRELEHDLSIKKAEQPVHKFKKYTKAIRINERD</sequence>
<proteinExistence type="predicted"/>
<keyword evidence="2" id="KW-1185">Reference proteome</keyword>
<reference evidence="1 2" key="1">
    <citation type="submission" date="2015-11" db="EMBL/GenBank/DDBJ databases">
        <title>Draft genome sequences of new species of the genus Lactobacillus isolated from orchardgrass silage.</title>
        <authorList>
            <person name="Tohno M."/>
            <person name="Tanizawa Y."/>
            <person name="Arita M."/>
        </authorList>
    </citation>
    <scope>NUCLEOTIDE SEQUENCE [LARGE SCALE GENOMIC DNA]</scope>
    <source>
        <strain evidence="1 2">IWT140</strain>
    </source>
</reference>
<dbReference type="Proteomes" id="UP000198430">
    <property type="component" value="Unassembled WGS sequence"/>
</dbReference>
<comment type="caution">
    <text evidence="1">The sequence shown here is derived from an EMBL/GenBank/DDBJ whole genome shotgun (WGS) entry which is preliminary data.</text>
</comment>
<evidence type="ECO:0000313" key="1">
    <source>
        <dbReference type="EMBL" id="GAX04086.1"/>
    </source>
</evidence>
<organism evidence="1 2">
    <name type="scientific">Secundilactobacillus pentosiphilus</name>
    <dbReference type="NCBI Taxonomy" id="1714682"/>
    <lineage>
        <taxon>Bacteria</taxon>
        <taxon>Bacillati</taxon>
        <taxon>Bacillota</taxon>
        <taxon>Bacilli</taxon>
        <taxon>Lactobacillales</taxon>
        <taxon>Lactobacillaceae</taxon>
        <taxon>Secundilactobacillus</taxon>
    </lineage>
</organism>
<name>A0A1Z5IQY5_9LACO</name>
<accession>A0A1Z5IQY5</accession>
<dbReference type="AlphaFoldDB" id="A0A1Z5IQY5"/>